<dbReference type="Gene3D" id="2.120.10.30">
    <property type="entry name" value="TolB, C-terminal domain"/>
    <property type="match status" value="1"/>
</dbReference>
<protein>
    <submittedName>
        <fullName evidence="3">IPT/TIG domain-containing protein</fullName>
    </submittedName>
</protein>
<evidence type="ECO:0000313" key="3">
    <source>
        <dbReference type="EMBL" id="MFC4672179.1"/>
    </source>
</evidence>
<sequence>MKNLFFCILCLTLLIACGDDNKSSGNVDYNPNIPVEVTTFMPDSGRIREKVIIKGSNFGSNKSNVQVFFKDELTERKATVVGVDNNTIYCLAPRQNAGDNYIKVVVNEKDITTSKTFHYTIAENVSTVAGSPAIKGKIDGSLTDARFDYLQGVGALDNESMLVFHRDDPSVRYVSVPDNTVITVQNGFQAGKPAVNKSKTRVYATGQTQPHTIYMYTKDSGWSPSRIGQLGTIVAGEVRALALDDTEQWLYFCDANGKFGRFNIGNQELQILNEKVRDGSSSVSYLIYSPVEDCFYWSAQAAYGIYKISKDGQTVTAFAGFNGNAVLDGYLDECKFAQPNGMTVDEDGNIYVVEGHGGHVIRKISIIDGYVSTIAGIVNKGGNLDGNPKESIFNYPYDIANDGQGNFWIVEGWGMCVRKYAVE</sequence>
<reference evidence="4" key="1">
    <citation type="journal article" date="2019" name="Int. J. Syst. Evol. Microbiol.">
        <title>The Global Catalogue of Microorganisms (GCM) 10K type strain sequencing project: providing services to taxonomists for standard genome sequencing and annotation.</title>
        <authorList>
            <consortium name="The Broad Institute Genomics Platform"/>
            <consortium name="The Broad Institute Genome Sequencing Center for Infectious Disease"/>
            <person name="Wu L."/>
            <person name="Ma J."/>
        </authorList>
    </citation>
    <scope>NUCLEOTIDE SEQUENCE [LARGE SCALE GENOMIC DNA]</scope>
    <source>
        <strain evidence="4">CCUG 66188</strain>
    </source>
</reference>
<name>A0ABV9KQU3_9BACT</name>
<dbReference type="PANTHER" id="PTHR13833:SF71">
    <property type="entry name" value="NHL DOMAIN-CONTAINING PROTEIN"/>
    <property type="match status" value="1"/>
</dbReference>
<dbReference type="InterPro" id="IPR013783">
    <property type="entry name" value="Ig-like_fold"/>
</dbReference>
<dbReference type="PANTHER" id="PTHR13833">
    <property type="match status" value="1"/>
</dbReference>
<dbReference type="CDD" id="cd00102">
    <property type="entry name" value="IPT"/>
    <property type="match status" value="1"/>
</dbReference>
<dbReference type="Gene3D" id="2.60.40.10">
    <property type="entry name" value="Immunoglobulins"/>
    <property type="match status" value="1"/>
</dbReference>
<gene>
    <name evidence="3" type="ORF">ACFO6W_00580</name>
</gene>
<proteinExistence type="predicted"/>
<comment type="caution">
    <text evidence="3">The sequence shown here is derived from an EMBL/GenBank/DDBJ whole genome shotgun (WGS) entry which is preliminary data.</text>
</comment>
<dbReference type="InterPro" id="IPR011042">
    <property type="entry name" value="6-blade_b-propeller_TolB-like"/>
</dbReference>
<feature type="signal peptide" evidence="1">
    <location>
        <begin position="1"/>
        <end position="18"/>
    </location>
</feature>
<dbReference type="SUPFAM" id="SSF81296">
    <property type="entry name" value="E set domains"/>
    <property type="match status" value="1"/>
</dbReference>
<evidence type="ECO:0000313" key="4">
    <source>
        <dbReference type="Proteomes" id="UP001596023"/>
    </source>
</evidence>
<dbReference type="RefSeq" id="WP_379993360.1">
    <property type="nucleotide sequence ID" value="NZ_JBHSGN010000004.1"/>
</dbReference>
<organism evidence="3 4">
    <name type="scientific">Dysgonomonas termitidis</name>
    <dbReference type="NCBI Taxonomy" id="1516126"/>
    <lineage>
        <taxon>Bacteria</taxon>
        <taxon>Pseudomonadati</taxon>
        <taxon>Bacteroidota</taxon>
        <taxon>Bacteroidia</taxon>
        <taxon>Bacteroidales</taxon>
        <taxon>Dysgonomonadaceae</taxon>
        <taxon>Dysgonomonas</taxon>
    </lineage>
</organism>
<accession>A0ABV9KQU3</accession>
<keyword evidence="1" id="KW-0732">Signal</keyword>
<dbReference type="InterPro" id="IPR014756">
    <property type="entry name" value="Ig_E-set"/>
</dbReference>
<dbReference type="InterPro" id="IPR002909">
    <property type="entry name" value="IPT_dom"/>
</dbReference>
<evidence type="ECO:0000256" key="1">
    <source>
        <dbReference type="SAM" id="SignalP"/>
    </source>
</evidence>
<feature type="domain" description="IPT/TIG" evidence="2">
    <location>
        <begin position="37"/>
        <end position="119"/>
    </location>
</feature>
<dbReference type="SUPFAM" id="SSF63825">
    <property type="entry name" value="YWTD domain"/>
    <property type="match status" value="1"/>
</dbReference>
<dbReference type="EMBL" id="JBHSGN010000004">
    <property type="protein sequence ID" value="MFC4672179.1"/>
    <property type="molecule type" value="Genomic_DNA"/>
</dbReference>
<evidence type="ECO:0000259" key="2">
    <source>
        <dbReference type="Pfam" id="PF01833"/>
    </source>
</evidence>
<dbReference type="Proteomes" id="UP001596023">
    <property type="component" value="Unassembled WGS sequence"/>
</dbReference>
<dbReference type="PROSITE" id="PS51257">
    <property type="entry name" value="PROKAR_LIPOPROTEIN"/>
    <property type="match status" value="1"/>
</dbReference>
<keyword evidence="4" id="KW-1185">Reference proteome</keyword>
<feature type="chain" id="PRO_5047225099" evidence="1">
    <location>
        <begin position="19"/>
        <end position="423"/>
    </location>
</feature>
<dbReference type="Pfam" id="PF01833">
    <property type="entry name" value="TIG"/>
    <property type="match status" value="1"/>
</dbReference>